<evidence type="ECO:0000256" key="4">
    <source>
        <dbReference type="PROSITE-ProRule" id="PRU00433"/>
    </source>
</evidence>
<keyword evidence="1 4" id="KW-0349">Heme</keyword>
<keyword evidence="7" id="KW-1185">Reference proteome</keyword>
<dbReference type="GO" id="GO:0009055">
    <property type="term" value="F:electron transfer activity"/>
    <property type="evidence" value="ECO:0007669"/>
    <property type="project" value="InterPro"/>
</dbReference>
<evidence type="ECO:0000256" key="3">
    <source>
        <dbReference type="ARBA" id="ARBA00023004"/>
    </source>
</evidence>
<organism evidence="6 7">
    <name type="scientific">Paracoccus aestuarii</name>
    <dbReference type="NCBI Taxonomy" id="453842"/>
    <lineage>
        <taxon>Bacteria</taxon>
        <taxon>Pseudomonadati</taxon>
        <taxon>Pseudomonadota</taxon>
        <taxon>Alphaproteobacteria</taxon>
        <taxon>Rhodobacterales</taxon>
        <taxon>Paracoccaceae</taxon>
        <taxon>Paracoccus</taxon>
    </lineage>
</organism>
<sequence>MTQSTRRLGLAAVIAAAGIIAWTLLGDRGEPPIAIDARPDLPAEFTPAPLAEVLVPASLSETEAMGERAFAALCAVCHGTNAAGRDGIAPPLVHRIYHPGHHSDAAFHIAVQNGVRAHHWSFGNMPPIEGVTRAEAETIVAYVRALQRENGIE</sequence>
<keyword evidence="2 4" id="KW-0479">Metal-binding</keyword>
<gene>
    <name evidence="6" type="ORF">D3P06_01185</name>
</gene>
<keyword evidence="3 4" id="KW-0408">Iron</keyword>
<evidence type="ECO:0000313" key="7">
    <source>
        <dbReference type="Proteomes" id="UP000285530"/>
    </source>
</evidence>
<dbReference type="Proteomes" id="UP000285530">
    <property type="component" value="Unassembled WGS sequence"/>
</dbReference>
<evidence type="ECO:0000313" key="6">
    <source>
        <dbReference type="EMBL" id="RJL07380.1"/>
    </source>
</evidence>
<dbReference type="GO" id="GO:0020037">
    <property type="term" value="F:heme binding"/>
    <property type="evidence" value="ECO:0007669"/>
    <property type="project" value="InterPro"/>
</dbReference>
<evidence type="ECO:0000259" key="5">
    <source>
        <dbReference type="PROSITE" id="PS51007"/>
    </source>
</evidence>
<accession>A0A419A2K5</accession>
<dbReference type="AlphaFoldDB" id="A0A419A2K5"/>
<dbReference type="Pfam" id="PF00034">
    <property type="entry name" value="Cytochrom_C"/>
    <property type="match status" value="1"/>
</dbReference>
<dbReference type="SUPFAM" id="SSF46626">
    <property type="entry name" value="Cytochrome c"/>
    <property type="match status" value="1"/>
</dbReference>
<dbReference type="GO" id="GO:0046872">
    <property type="term" value="F:metal ion binding"/>
    <property type="evidence" value="ECO:0007669"/>
    <property type="project" value="UniProtKB-KW"/>
</dbReference>
<comment type="caution">
    <text evidence="6">The sequence shown here is derived from an EMBL/GenBank/DDBJ whole genome shotgun (WGS) entry which is preliminary data.</text>
</comment>
<evidence type="ECO:0000256" key="1">
    <source>
        <dbReference type="ARBA" id="ARBA00022617"/>
    </source>
</evidence>
<dbReference type="InterPro" id="IPR036909">
    <property type="entry name" value="Cyt_c-like_dom_sf"/>
</dbReference>
<dbReference type="OrthoDB" id="7854060at2"/>
<evidence type="ECO:0000256" key="2">
    <source>
        <dbReference type="ARBA" id="ARBA00022723"/>
    </source>
</evidence>
<dbReference type="Gene3D" id="1.10.760.10">
    <property type="entry name" value="Cytochrome c-like domain"/>
    <property type="match status" value="1"/>
</dbReference>
<proteinExistence type="predicted"/>
<name>A0A419A2K5_9RHOB</name>
<dbReference type="InterPro" id="IPR009056">
    <property type="entry name" value="Cyt_c-like_dom"/>
</dbReference>
<protein>
    <submittedName>
        <fullName evidence="6">Cytochrome c</fullName>
    </submittedName>
</protein>
<dbReference type="EMBL" id="QZEV01000002">
    <property type="protein sequence ID" value="RJL07380.1"/>
    <property type="molecule type" value="Genomic_DNA"/>
</dbReference>
<dbReference type="RefSeq" id="WP_119884786.1">
    <property type="nucleotide sequence ID" value="NZ_CP067169.1"/>
</dbReference>
<reference evidence="6 7" key="1">
    <citation type="submission" date="2018-09" db="EMBL/GenBank/DDBJ databases">
        <title>Paracoccus onubensis nov. sp. a moderate halophilic bacterium isolated from Gruta de las Maravillas (Aracena, Spain).</title>
        <authorList>
            <person name="Jurado V."/>
            <person name="Gutierrez-Patricio S."/>
            <person name="Gonzalez-Pimentel J.L."/>
            <person name="Laiz L."/>
            <person name="Saiz-Jimenez C."/>
        </authorList>
    </citation>
    <scope>NUCLEOTIDE SEQUENCE [LARGE SCALE GENOMIC DNA]</scope>
    <source>
        <strain evidence="6 7">DSM 19484</strain>
    </source>
</reference>
<dbReference type="PROSITE" id="PS51007">
    <property type="entry name" value="CYTC"/>
    <property type="match status" value="1"/>
</dbReference>
<feature type="domain" description="Cytochrome c" evidence="5">
    <location>
        <begin position="61"/>
        <end position="147"/>
    </location>
</feature>